<evidence type="ECO:0000313" key="2">
    <source>
        <dbReference type="EMBL" id="TNN61570.1"/>
    </source>
</evidence>
<proteinExistence type="predicted"/>
<protein>
    <submittedName>
        <fullName evidence="2">Uncharacterized protein</fullName>
    </submittedName>
</protein>
<feature type="region of interest" description="Disordered" evidence="1">
    <location>
        <begin position="52"/>
        <end position="75"/>
    </location>
</feature>
<evidence type="ECO:0000313" key="3">
    <source>
        <dbReference type="Proteomes" id="UP000314294"/>
    </source>
</evidence>
<accession>A0A4Z2H7U2</accession>
<gene>
    <name evidence="2" type="ORF">EYF80_028182</name>
</gene>
<keyword evidence="3" id="KW-1185">Reference proteome</keyword>
<dbReference type="EMBL" id="SRLO01000313">
    <property type="protein sequence ID" value="TNN61570.1"/>
    <property type="molecule type" value="Genomic_DNA"/>
</dbReference>
<dbReference type="AlphaFoldDB" id="A0A4Z2H7U2"/>
<comment type="caution">
    <text evidence="2">The sequence shown here is derived from an EMBL/GenBank/DDBJ whole genome shotgun (WGS) entry which is preliminary data.</text>
</comment>
<reference evidence="2 3" key="1">
    <citation type="submission" date="2019-03" db="EMBL/GenBank/DDBJ databases">
        <title>First draft genome of Liparis tanakae, snailfish: a comprehensive survey of snailfish specific genes.</title>
        <authorList>
            <person name="Kim W."/>
            <person name="Song I."/>
            <person name="Jeong J.-H."/>
            <person name="Kim D."/>
            <person name="Kim S."/>
            <person name="Ryu S."/>
            <person name="Song J.Y."/>
            <person name="Lee S.K."/>
        </authorList>
    </citation>
    <scope>NUCLEOTIDE SEQUENCE [LARGE SCALE GENOMIC DNA]</scope>
    <source>
        <tissue evidence="2">Muscle</tissue>
    </source>
</reference>
<organism evidence="2 3">
    <name type="scientific">Liparis tanakae</name>
    <name type="common">Tanaka's snailfish</name>
    <dbReference type="NCBI Taxonomy" id="230148"/>
    <lineage>
        <taxon>Eukaryota</taxon>
        <taxon>Metazoa</taxon>
        <taxon>Chordata</taxon>
        <taxon>Craniata</taxon>
        <taxon>Vertebrata</taxon>
        <taxon>Euteleostomi</taxon>
        <taxon>Actinopterygii</taxon>
        <taxon>Neopterygii</taxon>
        <taxon>Teleostei</taxon>
        <taxon>Neoteleostei</taxon>
        <taxon>Acanthomorphata</taxon>
        <taxon>Eupercaria</taxon>
        <taxon>Perciformes</taxon>
        <taxon>Cottioidei</taxon>
        <taxon>Cottales</taxon>
        <taxon>Liparidae</taxon>
        <taxon>Liparis</taxon>
    </lineage>
</organism>
<name>A0A4Z2H7U2_9TELE</name>
<evidence type="ECO:0000256" key="1">
    <source>
        <dbReference type="SAM" id="MobiDB-lite"/>
    </source>
</evidence>
<sequence>MKRLFAALDTSWIMESVAGGSRDQSMQFKLHTQNQGHTHRKVMVYSTLSKYPTQKRTHKDSPSPTHPLTHTDKHTLSLWLRMSPH</sequence>
<dbReference type="Proteomes" id="UP000314294">
    <property type="component" value="Unassembled WGS sequence"/>
</dbReference>